<reference evidence="3 4" key="1">
    <citation type="submission" date="2021-01" db="EMBL/GenBank/DDBJ databases">
        <title>Actinoplanes sp. nov. LDG1-06 isolated from lichen.</title>
        <authorList>
            <person name="Saeng-In P."/>
            <person name="Phongsopitanun W."/>
            <person name="Kanchanasin P."/>
            <person name="Yuki M."/>
            <person name="Kudo T."/>
            <person name="Ohkuma M."/>
            <person name="Tanasupawat S."/>
        </authorList>
    </citation>
    <scope>NUCLEOTIDE SEQUENCE [LARGE SCALE GENOMIC DNA]</scope>
    <source>
        <strain evidence="3 4">LDG1-06</strain>
    </source>
</reference>
<evidence type="ECO:0000256" key="1">
    <source>
        <dbReference type="SAM" id="MobiDB-lite"/>
    </source>
</evidence>
<name>A0ABS2A679_9ACTN</name>
<evidence type="ECO:0000259" key="2">
    <source>
        <dbReference type="Pfam" id="PF18029"/>
    </source>
</evidence>
<comment type="caution">
    <text evidence="3">The sequence shown here is derived from an EMBL/GenBank/DDBJ whole genome shotgun (WGS) entry which is preliminary data.</text>
</comment>
<dbReference type="Pfam" id="PF18029">
    <property type="entry name" value="Glyoxalase_6"/>
    <property type="match status" value="1"/>
</dbReference>
<dbReference type="InterPro" id="IPR029068">
    <property type="entry name" value="Glyas_Bleomycin-R_OHBP_Dase"/>
</dbReference>
<dbReference type="Gene3D" id="3.10.180.10">
    <property type="entry name" value="2,3-Dihydroxybiphenyl 1,2-Dioxygenase, domain 1"/>
    <property type="match status" value="1"/>
</dbReference>
<feature type="region of interest" description="Disordered" evidence="1">
    <location>
        <begin position="23"/>
        <end position="55"/>
    </location>
</feature>
<protein>
    <recommendedName>
        <fullName evidence="2">Glyoxalase-like domain-containing protein</fullName>
    </recommendedName>
</protein>
<dbReference type="Proteomes" id="UP000632138">
    <property type="component" value="Unassembled WGS sequence"/>
</dbReference>
<keyword evidence="4" id="KW-1185">Reference proteome</keyword>
<proteinExistence type="predicted"/>
<organism evidence="3 4">
    <name type="scientific">Paractinoplanes ovalisporus</name>
    <dbReference type="NCBI Taxonomy" id="2810368"/>
    <lineage>
        <taxon>Bacteria</taxon>
        <taxon>Bacillati</taxon>
        <taxon>Actinomycetota</taxon>
        <taxon>Actinomycetes</taxon>
        <taxon>Micromonosporales</taxon>
        <taxon>Micromonosporaceae</taxon>
        <taxon>Paractinoplanes</taxon>
    </lineage>
</organism>
<accession>A0ABS2A679</accession>
<sequence length="240" mass="25916">MDAVLERPADRFDAAVAFWSEVTGSEPVPVPDSGTVTARHDGDRRSGEPGTAGSVRLRTADGDDWLEIRGVRHGSGGHLPRLWVDGPAAFPGANVSPAGLPFHVAAWPGQHVRPGPSTGPDGVSLRPHQLCFDLAPSVYDDEVRFWSELTGWSLDEGVQADEFLRLQPAPPVPVRFLLQRLGEERPASAHLDVSCSDIRAARAWHESLGATFLGEWPNWSTFRDPAGGLYCLTKGDPATD</sequence>
<evidence type="ECO:0000313" key="3">
    <source>
        <dbReference type="EMBL" id="MBM2615352.1"/>
    </source>
</evidence>
<dbReference type="SUPFAM" id="SSF54593">
    <property type="entry name" value="Glyoxalase/Bleomycin resistance protein/Dihydroxybiphenyl dioxygenase"/>
    <property type="match status" value="1"/>
</dbReference>
<dbReference type="InterPro" id="IPR041581">
    <property type="entry name" value="Glyoxalase_6"/>
</dbReference>
<dbReference type="RefSeq" id="WP_203375258.1">
    <property type="nucleotide sequence ID" value="NZ_JAENHP010000002.1"/>
</dbReference>
<evidence type="ECO:0000313" key="4">
    <source>
        <dbReference type="Proteomes" id="UP000632138"/>
    </source>
</evidence>
<gene>
    <name evidence="3" type="ORF">JIG36_07220</name>
</gene>
<dbReference type="EMBL" id="JAENHP010000002">
    <property type="protein sequence ID" value="MBM2615352.1"/>
    <property type="molecule type" value="Genomic_DNA"/>
</dbReference>
<feature type="domain" description="Glyoxalase-like" evidence="2">
    <location>
        <begin position="130"/>
        <end position="233"/>
    </location>
</feature>
<feature type="compositionally biased region" description="Basic and acidic residues" evidence="1">
    <location>
        <begin position="38"/>
        <end position="47"/>
    </location>
</feature>